<name>A0ABU8Y521_9MICO</name>
<feature type="domain" description="D-apionate lactonase TIM barrel" evidence="3">
    <location>
        <begin position="344"/>
        <end position="506"/>
    </location>
</feature>
<dbReference type="Proteomes" id="UP001370299">
    <property type="component" value="Unassembled WGS sequence"/>
</dbReference>
<dbReference type="Pfam" id="PF25837">
    <property type="entry name" value="Apionate_lact_N"/>
    <property type="match status" value="1"/>
</dbReference>
<evidence type="ECO:0000313" key="5">
    <source>
        <dbReference type="Proteomes" id="UP001370299"/>
    </source>
</evidence>
<feature type="region of interest" description="Disordered" evidence="1">
    <location>
        <begin position="507"/>
        <end position="540"/>
    </location>
</feature>
<proteinExistence type="predicted"/>
<dbReference type="EMBL" id="JBBLYY010000002">
    <property type="protein sequence ID" value="MEK0169921.1"/>
    <property type="molecule type" value="Genomic_DNA"/>
</dbReference>
<evidence type="ECO:0000259" key="2">
    <source>
        <dbReference type="Pfam" id="PF25837"/>
    </source>
</evidence>
<evidence type="ECO:0000259" key="3">
    <source>
        <dbReference type="Pfam" id="PF25838"/>
    </source>
</evidence>
<comment type="caution">
    <text evidence="4">The sequence shown here is derived from an EMBL/GenBank/DDBJ whole genome shotgun (WGS) entry which is preliminary data.</text>
</comment>
<dbReference type="InterPro" id="IPR058788">
    <property type="entry name" value="ApnL_N"/>
</dbReference>
<dbReference type="RefSeq" id="WP_340195585.1">
    <property type="nucleotide sequence ID" value="NZ_JBBKAP010000002.1"/>
</dbReference>
<accession>A0ABU8Y521</accession>
<feature type="domain" description="D-apionate lactonase N-terminal" evidence="2">
    <location>
        <begin position="9"/>
        <end position="219"/>
    </location>
</feature>
<organism evidence="4 5">
    <name type="scientific">Curtobacterium citreum</name>
    <dbReference type="NCBI Taxonomy" id="2036"/>
    <lineage>
        <taxon>Bacteria</taxon>
        <taxon>Bacillati</taxon>
        <taxon>Actinomycetota</taxon>
        <taxon>Actinomycetes</taxon>
        <taxon>Micrococcales</taxon>
        <taxon>Microbacteriaceae</taxon>
        <taxon>Curtobacterium</taxon>
    </lineage>
</organism>
<reference evidence="4 5" key="1">
    <citation type="submission" date="2024-03" db="EMBL/GenBank/DDBJ databases">
        <title>Whole genomes of four grape xylem sap localized bacterial endophytes.</title>
        <authorList>
            <person name="Kumar G."/>
            <person name="Savka M.A."/>
        </authorList>
    </citation>
    <scope>NUCLEOTIDE SEQUENCE [LARGE SCALE GENOMIC DNA]</scope>
    <source>
        <strain evidence="4 5">RIT_GXS8</strain>
    </source>
</reference>
<evidence type="ECO:0000313" key="4">
    <source>
        <dbReference type="EMBL" id="MEK0169921.1"/>
    </source>
</evidence>
<sequence length="540" mass="57492">MTVTSMGTESSIGAWRFTLRGAELADLAYDGEPVLRAIRFVTRDHDWRTADDTVLARTQPSGTGTGGRLRIEASSRYDGTEVLRYVLEVTVDGPTLHVDAVATTTAPFRRNRIGLVVLHPPTLAGVPFTARHPSGSVTESAFPTWIAPHQPATDLSGLDWSTGRVALTLDLAGDVFETEDQRNWTDASFKTYSTPLSEPFPVALDAGSVVHQSLTLRATTDDRPGGTASPAPDLAFLDGPAPTTVVAPPPTLQLLAASAPAAARPTDVRPAAVPLDVPVLVEPVLGDPNVRAVLASARRDAGGGPLDVRFVTEDPDLLRAAIDDVLDSGAVVRIGAFDPTTHVTTPALQQALRDAAASVGDLEVVAGTRAHFTELNRTVDLFRDWDGPLTFSVTPQMHDRSPEQVTESIRMQRWVVRSASRLAAGRALHVGPVTLRPRFNAVATSARPSVTDATIEAGYGPQFVPDATDPEQHSPAARAWFAAAVEALTVPGVASITLAEAWGPRGGRWVPRKRQIPADGRRESVALADQTNVSGGRRRS</sequence>
<dbReference type="InterPro" id="IPR058787">
    <property type="entry name" value="ApnL_M"/>
</dbReference>
<gene>
    <name evidence="4" type="ORF">WMN62_00395</name>
</gene>
<dbReference type="Pfam" id="PF25838">
    <property type="entry name" value="Apionate_lact_M"/>
    <property type="match status" value="1"/>
</dbReference>
<keyword evidence="5" id="KW-1185">Reference proteome</keyword>
<evidence type="ECO:0000256" key="1">
    <source>
        <dbReference type="SAM" id="MobiDB-lite"/>
    </source>
</evidence>
<protein>
    <submittedName>
        <fullName evidence="4">Uncharacterized protein</fullName>
    </submittedName>
</protein>